<dbReference type="GO" id="GO:0000793">
    <property type="term" value="C:condensed chromosome"/>
    <property type="evidence" value="ECO:0007669"/>
    <property type="project" value="TreeGrafter"/>
</dbReference>
<dbReference type="OrthoDB" id="1918529at2759"/>
<sequence>MEVNSVEKLCEFFISCAFRRCILSDDFCRLSVFLTPVSLSMIRISVSDTGCGTELDEFQDVYDAALLDKWDGVLSIATTSVSDDEINHMRYDSKEIDSSRRASRIGTEVTFSASEHIDHLATAISIYMAKMLVLQAPKIAMELIVGNGRVILRSSCVISVANADRIDHLKLGLESYVSKHGNRLTEACNSCFPIGKKFRFGAGTVRLRGKRRSGGGQVMDIVIILSEVLYLRDFSPCSLPQTSVVELTNMQWKKYGLDLKSVSEHDGVILLEWQNLPPDTRIDMAIHTYNKQLKPVPRISNHMDDGSLTKRALKRALNDLKAKNQHALKIQRYAPDLARTISSLIFSSNDENFQAQCLSLMGLGWGEHSKSIVEDCIKNRIVSVIDVNPSESASLFADDEED</sequence>
<dbReference type="AlphaFoldDB" id="S8CC23"/>
<organism evidence="1 2">
    <name type="scientific">Genlisea aurea</name>
    <dbReference type="NCBI Taxonomy" id="192259"/>
    <lineage>
        <taxon>Eukaryota</taxon>
        <taxon>Viridiplantae</taxon>
        <taxon>Streptophyta</taxon>
        <taxon>Embryophyta</taxon>
        <taxon>Tracheophyta</taxon>
        <taxon>Spermatophyta</taxon>
        <taxon>Magnoliopsida</taxon>
        <taxon>eudicotyledons</taxon>
        <taxon>Gunneridae</taxon>
        <taxon>Pentapetalae</taxon>
        <taxon>asterids</taxon>
        <taxon>lamiids</taxon>
        <taxon>Lamiales</taxon>
        <taxon>Lentibulariaceae</taxon>
        <taxon>Genlisea</taxon>
    </lineage>
</organism>
<protein>
    <submittedName>
        <fullName evidence="1">Uncharacterized protein</fullName>
    </submittedName>
</protein>
<evidence type="ECO:0000313" key="2">
    <source>
        <dbReference type="Proteomes" id="UP000015453"/>
    </source>
</evidence>
<evidence type="ECO:0000313" key="1">
    <source>
        <dbReference type="EMBL" id="EPS61946.1"/>
    </source>
</evidence>
<dbReference type="PANTHER" id="PTHR36722:SF1">
    <property type="entry name" value="TYPE 2 DNA TOPOISOMERASE 6 SUBUNIT B-LIKE"/>
    <property type="match status" value="1"/>
</dbReference>
<comment type="caution">
    <text evidence="1">The sequence shown here is derived from an EMBL/GenBank/DDBJ whole genome shotgun (WGS) entry which is preliminary data.</text>
</comment>
<dbReference type="GO" id="GO:0030674">
    <property type="term" value="F:protein-macromolecule adaptor activity"/>
    <property type="evidence" value="ECO:0007669"/>
    <property type="project" value="TreeGrafter"/>
</dbReference>
<dbReference type="EMBL" id="AUSU01006494">
    <property type="protein sequence ID" value="EPS61946.1"/>
    <property type="molecule type" value="Genomic_DNA"/>
</dbReference>
<proteinExistence type="predicted"/>
<accession>S8CC23</accession>
<dbReference type="InterPro" id="IPR034566">
    <property type="entry name" value="MTOPVIB_plant"/>
</dbReference>
<dbReference type="GO" id="GO:0042138">
    <property type="term" value="P:meiotic DNA double-strand break formation"/>
    <property type="evidence" value="ECO:0007669"/>
    <property type="project" value="InterPro"/>
</dbReference>
<gene>
    <name evidence="1" type="ORF">M569_12850</name>
</gene>
<dbReference type="GO" id="GO:0007131">
    <property type="term" value="P:reciprocal meiotic recombination"/>
    <property type="evidence" value="ECO:0007669"/>
    <property type="project" value="TreeGrafter"/>
</dbReference>
<dbReference type="PANTHER" id="PTHR36722">
    <property type="entry name" value="TYPE 2 DNA TOPOISOMERASE 6 SUBUNIT B-LIKE"/>
    <property type="match status" value="1"/>
</dbReference>
<reference evidence="1 2" key="1">
    <citation type="journal article" date="2013" name="BMC Genomics">
        <title>The miniature genome of a carnivorous plant Genlisea aurea contains a low number of genes and short non-coding sequences.</title>
        <authorList>
            <person name="Leushkin E.V."/>
            <person name="Sutormin R.A."/>
            <person name="Nabieva E.R."/>
            <person name="Penin A.A."/>
            <person name="Kondrashov A.S."/>
            <person name="Logacheva M.D."/>
        </authorList>
    </citation>
    <scope>NUCLEOTIDE SEQUENCE [LARGE SCALE GENOMIC DNA]</scope>
</reference>
<keyword evidence="2" id="KW-1185">Reference proteome</keyword>
<name>S8CC23_9LAMI</name>
<dbReference type="Proteomes" id="UP000015453">
    <property type="component" value="Unassembled WGS sequence"/>
</dbReference>